<evidence type="ECO:0008006" key="4">
    <source>
        <dbReference type="Google" id="ProtNLM"/>
    </source>
</evidence>
<keyword evidence="1" id="KW-0472">Membrane</keyword>
<name>A0A0T7GKT7_NEOGA</name>
<gene>
    <name evidence="2" type="ORF">NGAL_HAMBI1189_20840</name>
</gene>
<keyword evidence="1" id="KW-1133">Transmembrane helix</keyword>
<dbReference type="AlphaFoldDB" id="A0A0T7GKT7"/>
<keyword evidence="1" id="KW-0812">Transmembrane</keyword>
<feature type="transmembrane region" description="Helical" evidence="1">
    <location>
        <begin position="168"/>
        <end position="189"/>
    </location>
</feature>
<reference evidence="2 3" key="1">
    <citation type="submission" date="2014-08" db="EMBL/GenBank/DDBJ databases">
        <authorList>
            <person name="Chen Y.-H."/>
        </authorList>
    </citation>
    <scope>NUCLEOTIDE SEQUENCE [LARGE SCALE GENOMIC DNA]</scope>
</reference>
<proteinExistence type="predicted"/>
<feature type="transmembrane region" description="Helical" evidence="1">
    <location>
        <begin position="50"/>
        <end position="73"/>
    </location>
</feature>
<protein>
    <recommendedName>
        <fullName evidence="4">Transmembrane protein</fullName>
    </recommendedName>
</protein>
<evidence type="ECO:0000313" key="3">
    <source>
        <dbReference type="Proteomes" id="UP000039660"/>
    </source>
</evidence>
<organism evidence="2 3">
    <name type="scientific">Neorhizobium galegae bv. officinalis</name>
    <dbReference type="NCBI Taxonomy" id="323656"/>
    <lineage>
        <taxon>Bacteria</taxon>
        <taxon>Pseudomonadati</taxon>
        <taxon>Pseudomonadota</taxon>
        <taxon>Alphaproteobacteria</taxon>
        <taxon>Hyphomicrobiales</taxon>
        <taxon>Rhizobiaceae</taxon>
        <taxon>Rhizobium/Agrobacterium group</taxon>
        <taxon>Neorhizobium</taxon>
    </lineage>
</organism>
<evidence type="ECO:0000313" key="2">
    <source>
        <dbReference type="EMBL" id="CDZ47787.1"/>
    </source>
</evidence>
<accession>A0A0T7GKT7</accession>
<dbReference type="Proteomes" id="UP000039660">
    <property type="component" value="Unassembled WGS sequence"/>
</dbReference>
<dbReference type="EMBL" id="CCRK01000004">
    <property type="protein sequence ID" value="CDZ47787.1"/>
    <property type="molecule type" value="Genomic_DNA"/>
</dbReference>
<sequence>MRSPAGLCIDRVGKLGYGGRRSLVSREKKTVTDFNQVLPDRKIRIRKTGVWPGVFSYLGGLMILAVAGFIGVWQAPGVINDWLVASDPLAVPDATITDGECRARRVVFVECSAHITYEIKGETLEHDIDLMFVDFHAGDYEVEVVRSASQPNRAALSLGLDMLWNRTLVDSALVLGIAAGGIALFAGGVRSDRSRRLARRESKLDLREVKVVQISPVLGGKYVQFQYGVDRKGKPLLALSRFGGKEEPYWIDGQRGMALAALPAGAIVPVLLDAELKRLDASPPEIATIAARLKQMVAGA</sequence>
<evidence type="ECO:0000256" key="1">
    <source>
        <dbReference type="SAM" id="Phobius"/>
    </source>
</evidence>